<dbReference type="InterPro" id="IPR020471">
    <property type="entry name" value="AKR"/>
</dbReference>
<dbReference type="SUPFAM" id="SSF51430">
    <property type="entry name" value="NAD(P)-linked oxidoreductase"/>
    <property type="match status" value="1"/>
</dbReference>
<accession>A0A1C4ZAK9</accession>
<dbReference type="AlphaFoldDB" id="A0A1C4ZAK9"/>
<evidence type="ECO:0000313" key="4">
    <source>
        <dbReference type="EMBL" id="SCF30043.1"/>
    </source>
</evidence>
<reference evidence="5" key="1">
    <citation type="submission" date="2016-06" db="EMBL/GenBank/DDBJ databases">
        <authorList>
            <person name="Varghese N."/>
            <person name="Submissions Spin"/>
        </authorList>
    </citation>
    <scope>NUCLEOTIDE SEQUENCE [LARGE SCALE GENOMIC DNA]</scope>
    <source>
        <strain evidence="5">DSM 43816</strain>
    </source>
</reference>
<dbReference type="CDD" id="cd19091">
    <property type="entry name" value="AKR_PsAKR"/>
    <property type="match status" value="1"/>
</dbReference>
<dbReference type="PRINTS" id="PR00069">
    <property type="entry name" value="ALDKETRDTASE"/>
</dbReference>
<evidence type="ECO:0000256" key="2">
    <source>
        <dbReference type="SAM" id="MobiDB-lite"/>
    </source>
</evidence>
<dbReference type="FunFam" id="3.20.20.100:FF:000004">
    <property type="entry name" value="Oxidoreductase, aldo/keto reductase"/>
    <property type="match status" value="1"/>
</dbReference>
<protein>
    <submittedName>
        <fullName evidence="4">Predicted oxidoreductase</fullName>
    </submittedName>
</protein>
<dbReference type="GO" id="GO:0005829">
    <property type="term" value="C:cytosol"/>
    <property type="evidence" value="ECO:0007669"/>
    <property type="project" value="TreeGrafter"/>
</dbReference>
<dbReference type="PANTHER" id="PTHR43364">
    <property type="entry name" value="NADH-SPECIFIC METHYLGLYOXAL REDUCTASE-RELATED"/>
    <property type="match status" value="1"/>
</dbReference>
<feature type="domain" description="NADP-dependent oxidoreductase" evidence="3">
    <location>
        <begin position="16"/>
        <end position="318"/>
    </location>
</feature>
<dbReference type="EMBL" id="LT607413">
    <property type="protein sequence ID" value="SCF30043.1"/>
    <property type="molecule type" value="Genomic_DNA"/>
</dbReference>
<keyword evidence="1" id="KW-0560">Oxidoreductase</keyword>
<proteinExistence type="predicted"/>
<dbReference type="InParanoid" id="A0A1C4ZAK9"/>
<dbReference type="InterPro" id="IPR018170">
    <property type="entry name" value="Aldo/ket_reductase_CS"/>
</dbReference>
<gene>
    <name evidence="4" type="ORF">GA0070618_4999</name>
</gene>
<feature type="region of interest" description="Disordered" evidence="2">
    <location>
        <begin position="340"/>
        <end position="366"/>
    </location>
</feature>
<evidence type="ECO:0000313" key="5">
    <source>
        <dbReference type="Proteomes" id="UP000198253"/>
    </source>
</evidence>
<dbReference type="Gene3D" id="3.20.20.100">
    <property type="entry name" value="NADP-dependent oxidoreductase domain"/>
    <property type="match status" value="1"/>
</dbReference>
<keyword evidence="5" id="KW-1185">Reference proteome</keyword>
<dbReference type="OrthoDB" id="3170516at2"/>
<dbReference type="InterPro" id="IPR050523">
    <property type="entry name" value="AKR_Detox_Biosynth"/>
</dbReference>
<dbReference type="GO" id="GO:0016491">
    <property type="term" value="F:oxidoreductase activity"/>
    <property type="evidence" value="ECO:0007669"/>
    <property type="project" value="UniProtKB-KW"/>
</dbReference>
<dbReference type="InterPro" id="IPR036812">
    <property type="entry name" value="NAD(P)_OxRdtase_dom_sf"/>
</dbReference>
<dbReference type="Proteomes" id="UP000198253">
    <property type="component" value="Chromosome I"/>
</dbReference>
<dbReference type="PROSITE" id="PS00062">
    <property type="entry name" value="ALDOKETO_REDUCTASE_2"/>
    <property type="match status" value="1"/>
</dbReference>
<dbReference type="PANTHER" id="PTHR43364:SF18">
    <property type="entry name" value="OXIDOREDUCTASE"/>
    <property type="match status" value="1"/>
</dbReference>
<dbReference type="InterPro" id="IPR023210">
    <property type="entry name" value="NADP_OxRdtase_dom"/>
</dbReference>
<organism evidence="4 5">
    <name type="scientific">Micromonospora echinospora</name>
    <name type="common">Micromonospora purpurea</name>
    <dbReference type="NCBI Taxonomy" id="1877"/>
    <lineage>
        <taxon>Bacteria</taxon>
        <taxon>Bacillati</taxon>
        <taxon>Actinomycetota</taxon>
        <taxon>Actinomycetes</taxon>
        <taxon>Micromonosporales</taxon>
        <taxon>Micromonosporaceae</taxon>
        <taxon>Micromonospora</taxon>
    </lineage>
</organism>
<evidence type="ECO:0000256" key="1">
    <source>
        <dbReference type="ARBA" id="ARBA00023002"/>
    </source>
</evidence>
<evidence type="ECO:0000259" key="3">
    <source>
        <dbReference type="Pfam" id="PF00248"/>
    </source>
</evidence>
<dbReference type="Pfam" id="PF00248">
    <property type="entry name" value="Aldo_ket_red"/>
    <property type="match status" value="1"/>
</dbReference>
<sequence>MEYRRLGASGLKVPALSFGAGTFGGRGPLFGAWGTTDAREARHLVDICLENGVTMFDTADVYSDGASEEVLGQAIKGRRDEVILSTKSGLPMGDGPNDAGSSRLRLIRACEDALRRLGTDYIDLFQLHAFDAGTPIEEVLSTLDGLVQAGKVRYLGVSNFAGWQLMKSLAIAERRNHQRYVAHQVYYSLLGRDYEWDLMPLGLDQGVGAVVWSPLGWGRLTGQVRRGQPLPAQSRLHRTADYGPPVQDDDLFRVVDVLDEIAQGTGRAIPQIALNWLLQRPTVSSVVIGARNEAQLRQNLGAVGWTLTPAQMARLDAASTRTAPYPHFPYHRQEGFARLNPPVVGSADRPAARSGGAGRHVPQNVR</sequence>
<name>A0A1C4ZAK9_MICEC</name>
<dbReference type="RefSeq" id="WP_088983774.1">
    <property type="nucleotide sequence ID" value="NZ_LT607413.1"/>
</dbReference>